<keyword evidence="3" id="KW-1185">Reference proteome</keyword>
<name>A1ZUX4_MICM2</name>
<dbReference type="PROSITE" id="PS51186">
    <property type="entry name" value="GNAT"/>
    <property type="match status" value="1"/>
</dbReference>
<dbReference type="PANTHER" id="PTHR43792:SF1">
    <property type="entry name" value="N-ACETYLTRANSFERASE DOMAIN-CONTAINING PROTEIN"/>
    <property type="match status" value="1"/>
</dbReference>
<dbReference type="SUPFAM" id="SSF55729">
    <property type="entry name" value="Acyl-CoA N-acyltransferases (Nat)"/>
    <property type="match status" value="1"/>
</dbReference>
<protein>
    <recommendedName>
        <fullName evidence="1">N-acetyltransferase domain-containing protein</fullName>
    </recommendedName>
</protein>
<gene>
    <name evidence="2" type="ORF">M23134_07690</name>
</gene>
<dbReference type="PANTHER" id="PTHR43792">
    <property type="entry name" value="GNAT FAMILY, PUTATIVE (AFU_ORTHOLOGUE AFUA_3G00765)-RELATED-RELATED"/>
    <property type="match status" value="1"/>
</dbReference>
<reference evidence="2 3" key="1">
    <citation type="submission" date="2007-01" db="EMBL/GenBank/DDBJ databases">
        <authorList>
            <person name="Haygood M."/>
            <person name="Podell S."/>
            <person name="Anderson C."/>
            <person name="Hopkinson B."/>
            <person name="Roe K."/>
            <person name="Barbeau K."/>
            <person name="Gaasterland T."/>
            <person name="Ferriera S."/>
            <person name="Johnson J."/>
            <person name="Kravitz S."/>
            <person name="Beeson K."/>
            <person name="Sutton G."/>
            <person name="Rogers Y.-H."/>
            <person name="Friedman R."/>
            <person name="Frazier M."/>
            <person name="Venter J.C."/>
        </authorList>
    </citation>
    <scope>NUCLEOTIDE SEQUENCE [LARGE SCALE GENOMIC DNA]</scope>
    <source>
        <strain evidence="2 3">ATCC 23134</strain>
    </source>
</reference>
<dbReference type="AlphaFoldDB" id="A1ZUX4"/>
<dbReference type="EMBL" id="AAWS01000042">
    <property type="protein sequence ID" value="EAY25878.1"/>
    <property type="molecule type" value="Genomic_DNA"/>
</dbReference>
<feature type="domain" description="N-acetyltransferase" evidence="1">
    <location>
        <begin position="17"/>
        <end position="178"/>
    </location>
</feature>
<evidence type="ECO:0000313" key="2">
    <source>
        <dbReference type="EMBL" id="EAY25878.1"/>
    </source>
</evidence>
<proteinExistence type="predicted"/>
<dbReference type="Pfam" id="PF13302">
    <property type="entry name" value="Acetyltransf_3"/>
    <property type="match status" value="1"/>
</dbReference>
<dbReference type="GO" id="GO:0016747">
    <property type="term" value="F:acyltransferase activity, transferring groups other than amino-acyl groups"/>
    <property type="evidence" value="ECO:0007669"/>
    <property type="project" value="InterPro"/>
</dbReference>
<dbReference type="eggNOG" id="COG1670">
    <property type="taxonomic scope" value="Bacteria"/>
</dbReference>
<sequence length="193" mass="22887">MYMNLKNYYEGLTSERLIFRKLTLADIDDWLEFYYNNDSLKYLGINLKRTPEVMAKAWITTQIERYNKNEYGQLAMINKQSNELIGTRGFKLTQFRGQNYVESAGSVKPRYWRQGYGFESATCMYDYIFSQNDHNMVLVYCHLNNVSSEKNLQKLGFVKVENQYTLERTVVVYKLLRSVWQKRKIKDKAAGIL</sequence>
<comment type="caution">
    <text evidence="2">The sequence shown here is derived from an EMBL/GenBank/DDBJ whole genome shotgun (WGS) entry which is preliminary data.</text>
</comment>
<accession>A1ZUX4</accession>
<evidence type="ECO:0000313" key="3">
    <source>
        <dbReference type="Proteomes" id="UP000004095"/>
    </source>
</evidence>
<dbReference type="InterPro" id="IPR051531">
    <property type="entry name" value="N-acetyltransferase"/>
</dbReference>
<evidence type="ECO:0000259" key="1">
    <source>
        <dbReference type="PROSITE" id="PS51186"/>
    </source>
</evidence>
<dbReference type="InterPro" id="IPR000182">
    <property type="entry name" value="GNAT_dom"/>
</dbReference>
<dbReference type="Proteomes" id="UP000004095">
    <property type="component" value="Unassembled WGS sequence"/>
</dbReference>
<dbReference type="InterPro" id="IPR016181">
    <property type="entry name" value="Acyl_CoA_acyltransferase"/>
</dbReference>
<dbReference type="Gene3D" id="3.40.630.30">
    <property type="match status" value="1"/>
</dbReference>
<organism evidence="2 3">
    <name type="scientific">Microscilla marina ATCC 23134</name>
    <dbReference type="NCBI Taxonomy" id="313606"/>
    <lineage>
        <taxon>Bacteria</taxon>
        <taxon>Pseudomonadati</taxon>
        <taxon>Bacteroidota</taxon>
        <taxon>Cytophagia</taxon>
        <taxon>Cytophagales</taxon>
        <taxon>Microscillaceae</taxon>
        <taxon>Microscilla</taxon>
    </lineage>
</organism>